<reference evidence="2" key="1">
    <citation type="submission" date="2019-12" db="EMBL/GenBank/DDBJ databases">
        <title>Genome sequencing and annotation of Brassica cretica.</title>
        <authorList>
            <person name="Studholme D.J."/>
            <person name="Sarris P.F."/>
        </authorList>
    </citation>
    <scope>NUCLEOTIDE SEQUENCE</scope>
    <source>
        <strain evidence="2">PFS-102/07</strain>
        <tissue evidence="2">Leaf</tissue>
    </source>
</reference>
<evidence type="ECO:0000256" key="1">
    <source>
        <dbReference type="SAM" id="MobiDB-lite"/>
    </source>
</evidence>
<dbReference type="EMBL" id="QGKY02000089">
    <property type="protein sequence ID" value="KAF2612688.1"/>
    <property type="molecule type" value="Genomic_DNA"/>
</dbReference>
<gene>
    <name evidence="2" type="ORF">F2Q70_00012927</name>
</gene>
<name>A0A8S9M405_BRACR</name>
<dbReference type="AlphaFoldDB" id="A0A8S9M405"/>
<evidence type="ECO:0000313" key="2">
    <source>
        <dbReference type="EMBL" id="KAF2612688.1"/>
    </source>
</evidence>
<feature type="region of interest" description="Disordered" evidence="1">
    <location>
        <begin position="1"/>
        <end position="29"/>
    </location>
</feature>
<sequence length="91" mass="10771">MLRLLQLPTETPERTNAYNPRSSPKAWHRRRNHWRYEEKPRSDDAVIQWFAPEITVSIAFHRDRVHPSNCHSYKEDGSENGQPSKEDKTDA</sequence>
<proteinExistence type="predicted"/>
<protein>
    <submittedName>
        <fullName evidence="2">Uncharacterized protein</fullName>
    </submittedName>
</protein>
<accession>A0A8S9M405</accession>
<organism evidence="2">
    <name type="scientific">Brassica cretica</name>
    <name type="common">Mustard</name>
    <dbReference type="NCBI Taxonomy" id="69181"/>
    <lineage>
        <taxon>Eukaryota</taxon>
        <taxon>Viridiplantae</taxon>
        <taxon>Streptophyta</taxon>
        <taxon>Embryophyta</taxon>
        <taxon>Tracheophyta</taxon>
        <taxon>Spermatophyta</taxon>
        <taxon>Magnoliopsida</taxon>
        <taxon>eudicotyledons</taxon>
        <taxon>Gunneridae</taxon>
        <taxon>Pentapetalae</taxon>
        <taxon>rosids</taxon>
        <taxon>malvids</taxon>
        <taxon>Brassicales</taxon>
        <taxon>Brassicaceae</taxon>
        <taxon>Brassiceae</taxon>
        <taxon>Brassica</taxon>
    </lineage>
</organism>
<comment type="caution">
    <text evidence="2">The sequence shown here is derived from an EMBL/GenBank/DDBJ whole genome shotgun (WGS) entry which is preliminary data.</text>
</comment>
<feature type="compositionally biased region" description="Basic and acidic residues" evidence="1">
    <location>
        <begin position="67"/>
        <end position="77"/>
    </location>
</feature>
<feature type="region of interest" description="Disordered" evidence="1">
    <location>
        <begin position="67"/>
        <end position="91"/>
    </location>
</feature>